<proteinExistence type="predicted"/>
<dbReference type="PROSITE" id="PS51459">
    <property type="entry name" value="FIDO"/>
    <property type="match status" value="1"/>
</dbReference>
<dbReference type="InterPro" id="IPR036597">
    <property type="entry name" value="Fido-like_dom_sf"/>
</dbReference>
<dbReference type="InterPro" id="IPR003812">
    <property type="entry name" value="Fido"/>
</dbReference>
<dbReference type="Proteomes" id="UP001597104">
    <property type="component" value="Unassembled WGS sequence"/>
</dbReference>
<dbReference type="NCBIfam" id="TIGR01550">
    <property type="entry name" value="DOC_P1"/>
    <property type="match status" value="1"/>
</dbReference>
<accession>A0ABW3E7N6</accession>
<protein>
    <submittedName>
        <fullName evidence="2">Type II toxin-antitoxin system death-on-curing family toxin</fullName>
    </submittedName>
</protein>
<organism evidence="2 3">
    <name type="scientific">Loigolactobacillus binensis</name>
    <dbReference type="NCBI Taxonomy" id="2559922"/>
    <lineage>
        <taxon>Bacteria</taxon>
        <taxon>Bacillati</taxon>
        <taxon>Bacillota</taxon>
        <taxon>Bacilli</taxon>
        <taxon>Lactobacillales</taxon>
        <taxon>Lactobacillaceae</taxon>
        <taxon>Loigolactobacillus</taxon>
    </lineage>
</organism>
<sequence length="132" mass="15182">MRYLTETELIAINTSILVKHDQQPLVRNPAGLQSLIRLPQQAFFDQENYRGLAQKIGIVFIKIINLHPFQDGNKRTAVIAATVIAKLNRHQLTFSEQEMFDLALFVAKTDDPQLNYAEIYGRFEQHLTQDLT</sequence>
<dbReference type="InterPro" id="IPR006440">
    <property type="entry name" value="Doc"/>
</dbReference>
<dbReference type="Gene3D" id="1.20.120.1870">
    <property type="entry name" value="Fic/DOC protein, Fido domain"/>
    <property type="match status" value="1"/>
</dbReference>
<dbReference type="EMBL" id="JBHTIO010000001">
    <property type="protein sequence ID" value="MFD0896273.1"/>
    <property type="molecule type" value="Genomic_DNA"/>
</dbReference>
<evidence type="ECO:0000313" key="3">
    <source>
        <dbReference type="Proteomes" id="UP001597104"/>
    </source>
</evidence>
<dbReference type="InterPro" id="IPR053737">
    <property type="entry name" value="Type_II_TA_Toxin"/>
</dbReference>
<dbReference type="Pfam" id="PF02661">
    <property type="entry name" value="Fic"/>
    <property type="match status" value="1"/>
</dbReference>
<comment type="caution">
    <text evidence="2">The sequence shown here is derived from an EMBL/GenBank/DDBJ whole genome shotgun (WGS) entry which is preliminary data.</text>
</comment>
<dbReference type="PANTHER" id="PTHR39426">
    <property type="entry name" value="HOMOLOGY TO DEATH-ON-CURING PROTEIN OF PHAGE P1"/>
    <property type="match status" value="1"/>
</dbReference>
<dbReference type="RefSeq" id="WP_137636712.1">
    <property type="nucleotide sequence ID" value="NZ_BJDN01000002.1"/>
</dbReference>
<dbReference type="SUPFAM" id="SSF140931">
    <property type="entry name" value="Fic-like"/>
    <property type="match status" value="1"/>
</dbReference>
<name>A0ABW3E7N6_9LACO</name>
<dbReference type="PANTHER" id="PTHR39426:SF1">
    <property type="entry name" value="HOMOLOGY TO DEATH-ON-CURING PROTEIN OF PHAGE P1"/>
    <property type="match status" value="1"/>
</dbReference>
<evidence type="ECO:0000259" key="1">
    <source>
        <dbReference type="PROSITE" id="PS51459"/>
    </source>
</evidence>
<reference evidence="3" key="1">
    <citation type="journal article" date="2019" name="Int. J. Syst. Evol. Microbiol.">
        <title>The Global Catalogue of Microorganisms (GCM) 10K type strain sequencing project: providing services to taxonomists for standard genome sequencing and annotation.</title>
        <authorList>
            <consortium name="The Broad Institute Genomics Platform"/>
            <consortium name="The Broad Institute Genome Sequencing Center for Infectious Disease"/>
            <person name="Wu L."/>
            <person name="Ma J."/>
        </authorList>
    </citation>
    <scope>NUCLEOTIDE SEQUENCE [LARGE SCALE GENOMIC DNA]</scope>
    <source>
        <strain evidence="3">CCM 8925</strain>
    </source>
</reference>
<evidence type="ECO:0000313" key="2">
    <source>
        <dbReference type="EMBL" id="MFD0896273.1"/>
    </source>
</evidence>
<feature type="domain" description="Fido" evidence="1">
    <location>
        <begin position="4"/>
        <end position="125"/>
    </location>
</feature>
<keyword evidence="3" id="KW-1185">Reference proteome</keyword>
<gene>
    <name evidence="2" type="ORF">ACFQZ7_00765</name>
</gene>